<sequence>MPRKLRYSCISDAGIADKTQHINAQTSGKIDHSVYHPAQISSEDEDYDPEADEVESWDDHVDNLYAEEEAVHCNKPNGRKDTDYWSVVVSDAGVTRTMNLSVKEAIVLPPGRQIILEFNTELQPIGQAAGLLSRFLGSFGADFQHFSINEESWKTMDNTLKEHAYDTRAFRYEEDDNGKKKQIMIQRIGKIWKEARNNLFHKFYDKRKSLEENAKRKPSRINAQQWKWFLQYHSTKNALNRSKQLYTHTGGSKTTTRLKDEVEKKKSKGALEAIANIESQDDFSKEISLTDLFAQVVGKEHSRRVRELGFGPCLTEIIRNTTQQSNSGVQIEEYQREITELKSAAAEQKVEIAELKAAAAEYKAEAAEEKAKKQTMENSVKYIIQQQGDTLPPEIDAQLKSLWSGAK</sequence>
<dbReference type="PANTHER" id="PTHR33144">
    <property type="entry name" value="OS10G0409366 PROTEIN-RELATED"/>
    <property type="match status" value="1"/>
</dbReference>
<accession>A0A444YKH0</accession>
<evidence type="ECO:0000313" key="3">
    <source>
        <dbReference type="Proteomes" id="UP000289738"/>
    </source>
</evidence>
<dbReference type="EMBL" id="SDMP01000016">
    <property type="protein sequence ID" value="RYR02397.1"/>
    <property type="molecule type" value="Genomic_DNA"/>
</dbReference>
<comment type="caution">
    <text evidence="2">The sequence shown here is derived from an EMBL/GenBank/DDBJ whole genome shotgun (WGS) entry which is preliminary data.</text>
</comment>
<evidence type="ECO:0000313" key="2">
    <source>
        <dbReference type="EMBL" id="RYR02397.1"/>
    </source>
</evidence>
<dbReference type="AlphaFoldDB" id="A0A444YKH0"/>
<proteinExistence type="predicted"/>
<dbReference type="PANTHER" id="PTHR33144:SF45">
    <property type="entry name" value="TRANSPOSASE TNP1_EN_SPM-LIKE DOMAIN-CONTAINING PROTEIN"/>
    <property type="match status" value="1"/>
</dbReference>
<reference evidence="2 3" key="1">
    <citation type="submission" date="2019-01" db="EMBL/GenBank/DDBJ databases">
        <title>Sequencing of cultivated peanut Arachis hypogaea provides insights into genome evolution and oil improvement.</title>
        <authorList>
            <person name="Chen X."/>
        </authorList>
    </citation>
    <scope>NUCLEOTIDE SEQUENCE [LARGE SCALE GENOMIC DNA]</scope>
    <source>
        <strain evidence="3">cv. Fuhuasheng</strain>
        <tissue evidence="2">Leaves</tissue>
    </source>
</reference>
<protein>
    <submittedName>
        <fullName evidence="2">Uncharacterized protein</fullName>
    </submittedName>
</protein>
<keyword evidence="3" id="KW-1185">Reference proteome</keyword>
<dbReference type="Proteomes" id="UP000289738">
    <property type="component" value="Chromosome B06"/>
</dbReference>
<evidence type="ECO:0000256" key="1">
    <source>
        <dbReference type="SAM" id="Coils"/>
    </source>
</evidence>
<name>A0A444YKH0_ARAHY</name>
<keyword evidence="1" id="KW-0175">Coiled coil</keyword>
<feature type="coiled-coil region" evidence="1">
    <location>
        <begin position="331"/>
        <end position="379"/>
    </location>
</feature>
<organism evidence="2 3">
    <name type="scientific">Arachis hypogaea</name>
    <name type="common">Peanut</name>
    <dbReference type="NCBI Taxonomy" id="3818"/>
    <lineage>
        <taxon>Eukaryota</taxon>
        <taxon>Viridiplantae</taxon>
        <taxon>Streptophyta</taxon>
        <taxon>Embryophyta</taxon>
        <taxon>Tracheophyta</taxon>
        <taxon>Spermatophyta</taxon>
        <taxon>Magnoliopsida</taxon>
        <taxon>eudicotyledons</taxon>
        <taxon>Gunneridae</taxon>
        <taxon>Pentapetalae</taxon>
        <taxon>rosids</taxon>
        <taxon>fabids</taxon>
        <taxon>Fabales</taxon>
        <taxon>Fabaceae</taxon>
        <taxon>Papilionoideae</taxon>
        <taxon>50 kb inversion clade</taxon>
        <taxon>dalbergioids sensu lato</taxon>
        <taxon>Dalbergieae</taxon>
        <taxon>Pterocarpus clade</taxon>
        <taxon>Arachis</taxon>
    </lineage>
</organism>
<gene>
    <name evidence="2" type="ORF">Ahy_B06g081194</name>
</gene>